<feature type="transmembrane region" description="Helical" evidence="7">
    <location>
        <begin position="290"/>
        <end position="318"/>
    </location>
</feature>
<evidence type="ECO:0000256" key="3">
    <source>
        <dbReference type="ARBA" id="ARBA00022741"/>
    </source>
</evidence>
<dbReference type="InterPro" id="IPR003439">
    <property type="entry name" value="ABC_transporter-like_ATP-bd"/>
</dbReference>
<dbReference type="Gene3D" id="3.40.50.300">
    <property type="entry name" value="P-loop containing nucleotide triphosphate hydrolases"/>
    <property type="match status" value="1"/>
</dbReference>
<feature type="domain" description="ABC transporter" evidence="8">
    <location>
        <begin position="370"/>
        <end position="604"/>
    </location>
</feature>
<organism evidence="10 11">
    <name type="scientific">Fischerella major NIES-592</name>
    <dbReference type="NCBI Taxonomy" id="210994"/>
    <lineage>
        <taxon>Bacteria</taxon>
        <taxon>Bacillati</taxon>
        <taxon>Cyanobacteriota</taxon>
        <taxon>Cyanophyceae</taxon>
        <taxon>Nostocales</taxon>
        <taxon>Hapalosiphonaceae</taxon>
        <taxon>Fischerella</taxon>
    </lineage>
</organism>
<reference evidence="10 11" key="1">
    <citation type="submission" date="2016-11" db="EMBL/GenBank/DDBJ databases">
        <title>Draft Genome Sequences of Nine Cyanobacterial Strains from Diverse Habitats.</title>
        <authorList>
            <person name="Zhu T."/>
            <person name="Hou S."/>
            <person name="Lu X."/>
            <person name="Hess W.R."/>
        </authorList>
    </citation>
    <scope>NUCLEOTIDE SEQUENCE [LARGE SCALE GENOMIC DNA]</scope>
    <source>
        <strain evidence="10 11">NIES-592</strain>
    </source>
</reference>
<dbReference type="InterPro" id="IPR011527">
    <property type="entry name" value="ABC1_TM_dom"/>
</dbReference>
<dbReference type="GO" id="GO:0016887">
    <property type="term" value="F:ATP hydrolysis activity"/>
    <property type="evidence" value="ECO:0007669"/>
    <property type="project" value="InterPro"/>
</dbReference>
<dbReference type="InterPro" id="IPR036640">
    <property type="entry name" value="ABC1_TM_sf"/>
</dbReference>
<evidence type="ECO:0000256" key="2">
    <source>
        <dbReference type="ARBA" id="ARBA00022692"/>
    </source>
</evidence>
<evidence type="ECO:0000256" key="7">
    <source>
        <dbReference type="SAM" id="Phobius"/>
    </source>
</evidence>
<dbReference type="NCBIfam" id="NF045513">
    <property type="entry name" value="HepA_fam_ABC"/>
    <property type="match status" value="1"/>
</dbReference>
<name>A0A1U7GV29_9CYAN</name>
<feature type="transmembrane region" description="Helical" evidence="7">
    <location>
        <begin position="35"/>
        <end position="61"/>
    </location>
</feature>
<protein>
    <submittedName>
        <fullName evidence="10">ABC transporter ATP-binding protein</fullName>
    </submittedName>
</protein>
<evidence type="ECO:0000256" key="5">
    <source>
        <dbReference type="ARBA" id="ARBA00022989"/>
    </source>
</evidence>
<dbReference type="CDD" id="cd03251">
    <property type="entry name" value="ABCC_MsbA"/>
    <property type="match status" value="1"/>
</dbReference>
<dbReference type="Proteomes" id="UP000186391">
    <property type="component" value="Unassembled WGS sequence"/>
</dbReference>
<dbReference type="OrthoDB" id="501491at2"/>
<comment type="subcellular location">
    <subcellularLocation>
        <location evidence="1">Cell membrane</location>
        <topology evidence="1">Multi-pass membrane protein</topology>
    </subcellularLocation>
</comment>
<dbReference type="FunFam" id="3.40.50.300:FF:000218">
    <property type="entry name" value="Multidrug ABC transporter ATP-binding protein"/>
    <property type="match status" value="1"/>
</dbReference>
<evidence type="ECO:0000259" key="9">
    <source>
        <dbReference type="PROSITE" id="PS50929"/>
    </source>
</evidence>
<dbReference type="SUPFAM" id="SSF52540">
    <property type="entry name" value="P-loop containing nucleoside triphosphate hydrolases"/>
    <property type="match status" value="1"/>
</dbReference>
<keyword evidence="3" id="KW-0547">Nucleotide-binding</keyword>
<feature type="domain" description="ABC transmembrane type-1" evidence="9">
    <location>
        <begin position="37"/>
        <end position="336"/>
    </location>
</feature>
<dbReference type="Pfam" id="PF00664">
    <property type="entry name" value="ABC_membrane"/>
    <property type="match status" value="1"/>
</dbReference>
<evidence type="ECO:0000259" key="8">
    <source>
        <dbReference type="PROSITE" id="PS50893"/>
    </source>
</evidence>
<dbReference type="InterPro" id="IPR003593">
    <property type="entry name" value="AAA+_ATPase"/>
</dbReference>
<evidence type="ECO:0000256" key="1">
    <source>
        <dbReference type="ARBA" id="ARBA00004651"/>
    </source>
</evidence>
<dbReference type="SUPFAM" id="SSF90123">
    <property type="entry name" value="ABC transporter transmembrane region"/>
    <property type="match status" value="1"/>
</dbReference>
<sequence length="615" mass="69201">MPRQISLLTRRLVQATSFWKNNRFILREFKHFRRLVIAALVFSFLAATFEGFGLGFLLAFLQSLTSPDAEPVRTGIQWFDVSILGVNASATERLYRISALIIITTFIRISLSYTAQIFNQFCEVHLADNLCKRIFEQLQAQSLVYFAKKRSGELIDVLTTEILRVRQIFGGLAFLTTRALTLLIYSISLFVLSWQLTVVSFLLFSLIGVAISTLNKRIREISFGISIANSKFTSIALEFINGIRTVQASSTQDFERKRYYQASENVVKAWKKNFLISNIPKPIAEASSTIIMVSMIIFVVTSGFMQIGELLTFFFVLFRIIPIIQDLNGTTAFISSQGGAIDNIQNLLKPDDKVYFQNGKIEFRELQRGIDVVSVDFGYDRENLVLHNITLSIEKGKMTALVGSTGAGKSTLADLIPRFHDPTEGKVLVDGVDVREFEIDSWRRKMAVVSQDTFIFNTSIRNNIAYGTPRATEAEIREAARLANALEFIEEMPEGFDTVLGDRGVRLSGGQRQRIAIARALLRNPQILILDEATSALDSVTERLIQESLEKLSAGRTVIAIAHRLSTIAKADKVVVLEHGRIVEQGKYQDLLEQRGKLWKYHQAQYESNQGSSTT</sequence>
<dbReference type="EMBL" id="MRCA01000014">
    <property type="protein sequence ID" value="OKH11928.1"/>
    <property type="molecule type" value="Genomic_DNA"/>
</dbReference>
<dbReference type="PROSITE" id="PS50893">
    <property type="entry name" value="ABC_TRANSPORTER_2"/>
    <property type="match status" value="1"/>
</dbReference>
<keyword evidence="5 7" id="KW-1133">Transmembrane helix</keyword>
<feature type="transmembrane region" description="Helical" evidence="7">
    <location>
        <begin position="94"/>
        <end position="111"/>
    </location>
</feature>
<evidence type="ECO:0000256" key="6">
    <source>
        <dbReference type="ARBA" id="ARBA00023136"/>
    </source>
</evidence>
<accession>A0A1U7GV29</accession>
<keyword evidence="6 7" id="KW-0472">Membrane</keyword>
<dbReference type="InterPro" id="IPR039421">
    <property type="entry name" value="Type_1_exporter"/>
</dbReference>
<evidence type="ECO:0000256" key="4">
    <source>
        <dbReference type="ARBA" id="ARBA00022840"/>
    </source>
</evidence>
<dbReference type="GO" id="GO:0015421">
    <property type="term" value="F:ABC-type oligopeptide transporter activity"/>
    <property type="evidence" value="ECO:0007669"/>
    <property type="project" value="TreeGrafter"/>
</dbReference>
<dbReference type="RefSeq" id="WP_062249771.1">
    <property type="nucleotide sequence ID" value="NZ_MRCA01000014.1"/>
</dbReference>
<proteinExistence type="predicted"/>
<keyword evidence="4 10" id="KW-0067">ATP-binding</keyword>
<gene>
    <name evidence="10" type="ORF">NIES592_19750</name>
</gene>
<feature type="transmembrane region" description="Helical" evidence="7">
    <location>
        <begin position="168"/>
        <end position="188"/>
    </location>
</feature>
<evidence type="ECO:0000313" key="10">
    <source>
        <dbReference type="EMBL" id="OKH11928.1"/>
    </source>
</evidence>
<dbReference type="Gene3D" id="1.20.1560.10">
    <property type="entry name" value="ABC transporter type 1, transmembrane domain"/>
    <property type="match status" value="1"/>
</dbReference>
<dbReference type="GO" id="GO:0005886">
    <property type="term" value="C:plasma membrane"/>
    <property type="evidence" value="ECO:0007669"/>
    <property type="project" value="UniProtKB-SubCell"/>
</dbReference>
<dbReference type="PROSITE" id="PS00211">
    <property type="entry name" value="ABC_TRANSPORTER_1"/>
    <property type="match status" value="1"/>
</dbReference>
<dbReference type="PANTHER" id="PTHR43394:SF1">
    <property type="entry name" value="ATP-BINDING CASSETTE SUB-FAMILY B MEMBER 10, MITOCHONDRIAL"/>
    <property type="match status" value="1"/>
</dbReference>
<comment type="caution">
    <text evidence="10">The sequence shown here is derived from an EMBL/GenBank/DDBJ whole genome shotgun (WGS) entry which is preliminary data.</text>
</comment>
<dbReference type="GO" id="GO:0005524">
    <property type="term" value="F:ATP binding"/>
    <property type="evidence" value="ECO:0007669"/>
    <property type="project" value="UniProtKB-KW"/>
</dbReference>
<evidence type="ECO:0000313" key="11">
    <source>
        <dbReference type="Proteomes" id="UP000186391"/>
    </source>
</evidence>
<keyword evidence="2 7" id="KW-0812">Transmembrane</keyword>
<dbReference type="InterPro" id="IPR027417">
    <property type="entry name" value="P-loop_NTPase"/>
</dbReference>
<dbReference type="PANTHER" id="PTHR43394">
    <property type="entry name" value="ATP-DEPENDENT PERMEASE MDL1, MITOCHONDRIAL"/>
    <property type="match status" value="1"/>
</dbReference>
<keyword evidence="11" id="KW-1185">Reference proteome</keyword>
<dbReference type="Pfam" id="PF00005">
    <property type="entry name" value="ABC_tran"/>
    <property type="match status" value="1"/>
</dbReference>
<dbReference type="InterPro" id="IPR017871">
    <property type="entry name" value="ABC_transporter-like_CS"/>
</dbReference>
<dbReference type="SMART" id="SM00382">
    <property type="entry name" value="AAA"/>
    <property type="match status" value="1"/>
</dbReference>
<dbReference type="AlphaFoldDB" id="A0A1U7GV29"/>
<dbReference type="PROSITE" id="PS50929">
    <property type="entry name" value="ABC_TM1F"/>
    <property type="match status" value="1"/>
</dbReference>
<feature type="transmembrane region" description="Helical" evidence="7">
    <location>
        <begin position="194"/>
        <end position="214"/>
    </location>
</feature>